<dbReference type="Pfam" id="PF01814">
    <property type="entry name" value="Hemerythrin"/>
    <property type="match status" value="1"/>
</dbReference>
<organism evidence="5 6">
    <name type="scientific">Candidatus Wolfebacteria bacterium GW2011_GWC2_39_22</name>
    <dbReference type="NCBI Taxonomy" id="1619013"/>
    <lineage>
        <taxon>Bacteria</taxon>
        <taxon>Candidatus Wolfeibacteriota</taxon>
    </lineage>
</organism>
<keyword evidence="3" id="KW-0408">Iron</keyword>
<evidence type="ECO:0000259" key="4">
    <source>
        <dbReference type="Pfam" id="PF01814"/>
    </source>
</evidence>
<comment type="caution">
    <text evidence="5">The sequence shown here is derived from an EMBL/GenBank/DDBJ whole genome shotgun (WGS) entry which is preliminary data.</text>
</comment>
<name>A0A0G0N9F2_9BACT</name>
<protein>
    <submittedName>
        <fullName evidence="5">Hemerythrin HHE cation binding domain protein</fullName>
    </submittedName>
</protein>
<dbReference type="InterPro" id="IPR012312">
    <property type="entry name" value="Hemerythrin-like"/>
</dbReference>
<keyword evidence="2" id="KW-0479">Metal-binding</keyword>
<evidence type="ECO:0000256" key="1">
    <source>
        <dbReference type="ARBA" id="ARBA00010587"/>
    </source>
</evidence>
<reference evidence="5 6" key="1">
    <citation type="journal article" date="2015" name="Nature">
        <title>rRNA introns, odd ribosomes, and small enigmatic genomes across a large radiation of phyla.</title>
        <authorList>
            <person name="Brown C.T."/>
            <person name="Hug L.A."/>
            <person name="Thomas B.C."/>
            <person name="Sharon I."/>
            <person name="Castelle C.J."/>
            <person name="Singh A."/>
            <person name="Wilkins M.J."/>
            <person name="Williams K.H."/>
            <person name="Banfield J.F."/>
        </authorList>
    </citation>
    <scope>NUCLEOTIDE SEQUENCE [LARGE SCALE GENOMIC DNA]</scope>
</reference>
<evidence type="ECO:0000256" key="3">
    <source>
        <dbReference type="ARBA" id="ARBA00023004"/>
    </source>
</evidence>
<proteinExistence type="inferred from homology"/>
<dbReference type="SUPFAM" id="SSF47188">
    <property type="entry name" value="Hemerythrin-like"/>
    <property type="match status" value="1"/>
</dbReference>
<evidence type="ECO:0000313" key="5">
    <source>
        <dbReference type="EMBL" id="KKR12794.1"/>
    </source>
</evidence>
<dbReference type="EMBL" id="LBWR01000001">
    <property type="protein sequence ID" value="KKR12794.1"/>
    <property type="molecule type" value="Genomic_DNA"/>
</dbReference>
<dbReference type="AlphaFoldDB" id="A0A0G0N9F2"/>
<dbReference type="GO" id="GO:0046872">
    <property type="term" value="F:metal ion binding"/>
    <property type="evidence" value="ECO:0007669"/>
    <property type="project" value="UniProtKB-KW"/>
</dbReference>
<evidence type="ECO:0000256" key="2">
    <source>
        <dbReference type="ARBA" id="ARBA00022723"/>
    </source>
</evidence>
<gene>
    <name evidence="5" type="ORF">UT41_C0001G0338</name>
</gene>
<dbReference type="InterPro" id="IPR012827">
    <property type="entry name" value="Hemerythrin_metal-bd"/>
</dbReference>
<dbReference type="Gene3D" id="1.20.120.50">
    <property type="entry name" value="Hemerythrin-like"/>
    <property type="match status" value="1"/>
</dbReference>
<comment type="similarity">
    <text evidence="1">Belongs to the hemerythrin family.</text>
</comment>
<evidence type="ECO:0000313" key="6">
    <source>
        <dbReference type="Proteomes" id="UP000034665"/>
    </source>
</evidence>
<sequence>MDTFIWTPEYSVGVQLVDEQHQHFFTIANKLIVLAREEQPDRDALFALFGELGNYALYHLSTEESFFREFAYVDAEEHIAAHNVYREMVASRFTNAISDPNADVKKLAEEMALYSGEWLQKHILVMDKKFTVFFNTHGFN</sequence>
<feature type="domain" description="Hemerythrin-like" evidence="4">
    <location>
        <begin position="13"/>
        <end position="130"/>
    </location>
</feature>
<dbReference type="NCBIfam" id="TIGR02481">
    <property type="entry name" value="hemeryth_dom"/>
    <property type="match status" value="1"/>
</dbReference>
<dbReference type="CDD" id="cd12107">
    <property type="entry name" value="Hemerythrin"/>
    <property type="match status" value="1"/>
</dbReference>
<dbReference type="InterPro" id="IPR035938">
    <property type="entry name" value="Hemerythrin-like_sf"/>
</dbReference>
<dbReference type="InterPro" id="IPR050669">
    <property type="entry name" value="Hemerythrin"/>
</dbReference>
<accession>A0A0G0N9F2</accession>
<dbReference type="Proteomes" id="UP000034665">
    <property type="component" value="Unassembled WGS sequence"/>
</dbReference>
<dbReference type="STRING" id="1619013.UT41_C0001G0338"/>
<dbReference type="PANTHER" id="PTHR37164">
    <property type="entry name" value="BACTERIOHEMERYTHRIN"/>
    <property type="match status" value="1"/>
</dbReference>
<dbReference type="PANTHER" id="PTHR37164:SF1">
    <property type="entry name" value="BACTERIOHEMERYTHRIN"/>
    <property type="match status" value="1"/>
</dbReference>